<dbReference type="GO" id="GO:0008270">
    <property type="term" value="F:zinc ion binding"/>
    <property type="evidence" value="ECO:0007669"/>
    <property type="project" value="TreeGrafter"/>
</dbReference>
<keyword evidence="4" id="KW-0805">Transcription regulation</keyword>
<dbReference type="PANTHER" id="PTHR33202:SF6">
    <property type="entry name" value="ZINC UPTAKE REGULATION PROTEIN"/>
    <property type="match status" value="1"/>
</dbReference>
<keyword evidence="8" id="KW-0408">Iron</keyword>
<dbReference type="Proteomes" id="UP000766595">
    <property type="component" value="Unassembled WGS sequence"/>
</dbReference>
<dbReference type="InterPro" id="IPR036390">
    <property type="entry name" value="WH_DNA-bd_sf"/>
</dbReference>
<evidence type="ECO:0000256" key="4">
    <source>
        <dbReference type="ARBA" id="ARBA00023015"/>
    </source>
</evidence>
<dbReference type="SUPFAM" id="SSF46785">
    <property type="entry name" value="Winged helix' DNA-binding domain"/>
    <property type="match status" value="1"/>
</dbReference>
<keyword evidence="3 7" id="KW-0862">Zinc</keyword>
<evidence type="ECO:0000256" key="1">
    <source>
        <dbReference type="ARBA" id="ARBA00007957"/>
    </source>
</evidence>
<dbReference type="Gene3D" id="1.10.10.10">
    <property type="entry name" value="Winged helix-like DNA-binding domain superfamily/Winged helix DNA-binding domain"/>
    <property type="match status" value="1"/>
</dbReference>
<evidence type="ECO:0000256" key="2">
    <source>
        <dbReference type="ARBA" id="ARBA00022491"/>
    </source>
</evidence>
<keyword evidence="2" id="KW-0678">Repressor</keyword>
<gene>
    <name evidence="9" type="ORF">KL771_01885</name>
</gene>
<organism evidence="9 10">
    <name type="scientific">Prosthecodimorpha staleyi</name>
    <dbReference type="NCBI Taxonomy" id="2840188"/>
    <lineage>
        <taxon>Bacteria</taxon>
        <taxon>Pseudomonadati</taxon>
        <taxon>Pseudomonadota</taxon>
        <taxon>Alphaproteobacteria</taxon>
        <taxon>Hyphomicrobiales</taxon>
        <taxon>Ancalomicrobiaceae</taxon>
        <taxon>Prosthecodimorpha</taxon>
    </lineage>
</organism>
<dbReference type="InterPro" id="IPR043135">
    <property type="entry name" value="Fur_C"/>
</dbReference>
<evidence type="ECO:0000256" key="8">
    <source>
        <dbReference type="PIRSR" id="PIRSR602481-2"/>
    </source>
</evidence>
<sequence length="147" mass="15883">MARPRSGTDEAVMTILRGSPTPLTAYQVLDALRPQGVQSPPVVYRALERLERDGRIHRLEQMNAYFACHGHHGAAPAIIAICRQCRKVEEWDSAATVEALGTRAAEAGFRTESRMVEVRGLCRACAAAEDGTDAPAASACGHDHHHG</sequence>
<feature type="binding site" evidence="7">
    <location>
        <position position="122"/>
    </location>
    <ligand>
        <name>Zn(2+)</name>
        <dbReference type="ChEBI" id="CHEBI:29105"/>
    </ligand>
</feature>
<comment type="cofactor">
    <cofactor evidence="8">
        <name>Mn(2+)</name>
        <dbReference type="ChEBI" id="CHEBI:29035"/>
    </cofactor>
    <cofactor evidence="8">
        <name>Fe(2+)</name>
        <dbReference type="ChEBI" id="CHEBI:29033"/>
    </cofactor>
    <text evidence="8">Binds 1 Mn(2+) or Fe(2+) ion per subunit.</text>
</comment>
<dbReference type="RefSeq" id="WP_261966863.1">
    <property type="nucleotide sequence ID" value="NZ_JAHHZF010000001.1"/>
</dbReference>
<name>A0A947D099_9HYPH</name>
<dbReference type="GO" id="GO:0005829">
    <property type="term" value="C:cytosol"/>
    <property type="evidence" value="ECO:0007669"/>
    <property type="project" value="TreeGrafter"/>
</dbReference>
<dbReference type="EMBL" id="JAHHZF010000001">
    <property type="protein sequence ID" value="MBT9288181.1"/>
    <property type="molecule type" value="Genomic_DNA"/>
</dbReference>
<dbReference type="Gene3D" id="3.30.1490.190">
    <property type="match status" value="1"/>
</dbReference>
<dbReference type="PANTHER" id="PTHR33202">
    <property type="entry name" value="ZINC UPTAKE REGULATION PROTEIN"/>
    <property type="match status" value="1"/>
</dbReference>
<evidence type="ECO:0000256" key="7">
    <source>
        <dbReference type="PIRSR" id="PIRSR602481-1"/>
    </source>
</evidence>
<evidence type="ECO:0000256" key="5">
    <source>
        <dbReference type="ARBA" id="ARBA00023125"/>
    </source>
</evidence>
<reference evidence="9 10" key="1">
    <citation type="submission" date="2021-06" db="EMBL/GenBank/DDBJ databases">
        <authorList>
            <person name="Grouzdev D.S."/>
            <person name="Koziaeva V."/>
        </authorList>
    </citation>
    <scope>NUCLEOTIDE SEQUENCE [LARGE SCALE GENOMIC DNA]</scope>
    <source>
        <strain evidence="9 10">22</strain>
    </source>
</reference>
<evidence type="ECO:0000313" key="10">
    <source>
        <dbReference type="Proteomes" id="UP000766595"/>
    </source>
</evidence>
<dbReference type="GO" id="GO:0003700">
    <property type="term" value="F:DNA-binding transcription factor activity"/>
    <property type="evidence" value="ECO:0007669"/>
    <property type="project" value="InterPro"/>
</dbReference>
<proteinExistence type="inferred from homology"/>
<feature type="binding site" evidence="7">
    <location>
        <position position="125"/>
    </location>
    <ligand>
        <name>Zn(2+)</name>
        <dbReference type="ChEBI" id="CHEBI:29105"/>
    </ligand>
</feature>
<dbReference type="GO" id="GO:0045892">
    <property type="term" value="P:negative regulation of DNA-templated transcription"/>
    <property type="evidence" value="ECO:0007669"/>
    <property type="project" value="TreeGrafter"/>
</dbReference>
<evidence type="ECO:0000313" key="9">
    <source>
        <dbReference type="EMBL" id="MBT9288181.1"/>
    </source>
</evidence>
<protein>
    <submittedName>
        <fullName evidence="9">Transcriptional repressor</fullName>
    </submittedName>
</protein>
<comment type="similarity">
    <text evidence="1">Belongs to the Fur family.</text>
</comment>
<dbReference type="GO" id="GO:1900376">
    <property type="term" value="P:regulation of secondary metabolite biosynthetic process"/>
    <property type="evidence" value="ECO:0007669"/>
    <property type="project" value="TreeGrafter"/>
</dbReference>
<comment type="caution">
    <text evidence="9">The sequence shown here is derived from an EMBL/GenBank/DDBJ whole genome shotgun (WGS) entry which is preliminary data.</text>
</comment>
<keyword evidence="10" id="KW-1185">Reference proteome</keyword>
<dbReference type="InterPro" id="IPR002481">
    <property type="entry name" value="FUR"/>
</dbReference>
<feature type="binding site" evidence="7">
    <location>
        <position position="82"/>
    </location>
    <ligand>
        <name>Zn(2+)</name>
        <dbReference type="ChEBI" id="CHEBI:29105"/>
    </ligand>
</feature>
<dbReference type="GO" id="GO:0000976">
    <property type="term" value="F:transcription cis-regulatory region binding"/>
    <property type="evidence" value="ECO:0007669"/>
    <property type="project" value="TreeGrafter"/>
</dbReference>
<keyword evidence="7" id="KW-0479">Metal-binding</keyword>
<keyword evidence="6" id="KW-0804">Transcription</keyword>
<comment type="cofactor">
    <cofactor evidence="7">
        <name>Zn(2+)</name>
        <dbReference type="ChEBI" id="CHEBI:29105"/>
    </cofactor>
    <text evidence="7">Binds 1 zinc ion per subunit.</text>
</comment>
<evidence type="ECO:0000256" key="3">
    <source>
        <dbReference type="ARBA" id="ARBA00022833"/>
    </source>
</evidence>
<dbReference type="AlphaFoldDB" id="A0A947D099"/>
<feature type="binding site" evidence="7">
    <location>
        <position position="85"/>
    </location>
    <ligand>
        <name>Zn(2+)</name>
        <dbReference type="ChEBI" id="CHEBI:29105"/>
    </ligand>
</feature>
<keyword evidence="5" id="KW-0238">DNA-binding</keyword>
<accession>A0A947D099</accession>
<evidence type="ECO:0000256" key="6">
    <source>
        <dbReference type="ARBA" id="ARBA00023163"/>
    </source>
</evidence>
<feature type="binding site" evidence="8">
    <location>
        <position position="98"/>
    </location>
    <ligand>
        <name>Fe cation</name>
        <dbReference type="ChEBI" id="CHEBI:24875"/>
    </ligand>
</feature>
<feature type="binding site" evidence="8">
    <location>
        <position position="72"/>
    </location>
    <ligand>
        <name>Fe cation</name>
        <dbReference type="ChEBI" id="CHEBI:24875"/>
    </ligand>
</feature>
<dbReference type="InterPro" id="IPR036388">
    <property type="entry name" value="WH-like_DNA-bd_sf"/>
</dbReference>